<organism evidence="1 2">
    <name type="scientific">Eiseniibacteriota bacterium</name>
    <dbReference type="NCBI Taxonomy" id="2212470"/>
    <lineage>
        <taxon>Bacteria</taxon>
        <taxon>Candidatus Eiseniibacteriota</taxon>
    </lineage>
</organism>
<evidence type="ECO:0000313" key="1">
    <source>
        <dbReference type="EMBL" id="MFC1799740.1"/>
    </source>
</evidence>
<dbReference type="EMBL" id="JBHPEI010000026">
    <property type="protein sequence ID" value="MFC1799740.1"/>
    <property type="molecule type" value="Genomic_DNA"/>
</dbReference>
<sequence length="135" mass="14619">MKIASVWHLPWMVLICLVLGACSDNTLSPRFEPEISNKTDNFQFQATGLTRVSQTLHYTWQNTGTTANINQASSISSGSAILTIKDGVGTEVYRKDLSENGTVITGEGAAGGWTITVDLSKVNGTINFRAQKRTP</sequence>
<protein>
    <submittedName>
        <fullName evidence="1">Uncharacterized protein</fullName>
    </submittedName>
</protein>
<name>A0ABV6YNT9_UNCEI</name>
<gene>
    <name evidence="1" type="ORF">ACFL2Z_02375</name>
</gene>
<keyword evidence="2" id="KW-1185">Reference proteome</keyword>
<accession>A0ABV6YNT9</accession>
<dbReference type="PROSITE" id="PS51257">
    <property type="entry name" value="PROKAR_LIPOPROTEIN"/>
    <property type="match status" value="1"/>
</dbReference>
<dbReference type="Proteomes" id="UP001594288">
    <property type="component" value="Unassembled WGS sequence"/>
</dbReference>
<proteinExistence type="predicted"/>
<comment type="caution">
    <text evidence="1">The sequence shown here is derived from an EMBL/GenBank/DDBJ whole genome shotgun (WGS) entry which is preliminary data.</text>
</comment>
<reference evidence="1 2" key="1">
    <citation type="submission" date="2024-09" db="EMBL/GenBank/DDBJ databases">
        <authorList>
            <person name="D'Angelo T."/>
        </authorList>
    </citation>
    <scope>NUCLEOTIDE SEQUENCE [LARGE SCALE GENOMIC DNA]</scope>
    <source>
        <strain evidence="1">SAG AM-311-F02</strain>
    </source>
</reference>
<evidence type="ECO:0000313" key="2">
    <source>
        <dbReference type="Proteomes" id="UP001594288"/>
    </source>
</evidence>